<protein>
    <recommendedName>
        <fullName evidence="3">DUF3575 domain-containing protein</fullName>
    </recommendedName>
</protein>
<gene>
    <name evidence="1" type="ORF">SAMN06265337_2842</name>
</gene>
<reference evidence="2" key="1">
    <citation type="submission" date="2017-06" db="EMBL/GenBank/DDBJ databases">
        <authorList>
            <person name="Varghese N."/>
            <person name="Submissions S."/>
        </authorList>
    </citation>
    <scope>NUCLEOTIDE SEQUENCE [LARGE SCALE GENOMIC DNA]</scope>
    <source>
        <strain evidence="2">DSM 11116</strain>
    </source>
</reference>
<name>A0A212UBF3_9BACT</name>
<accession>A0A212UBF3</accession>
<evidence type="ECO:0008006" key="3">
    <source>
        <dbReference type="Google" id="ProtNLM"/>
    </source>
</evidence>
<dbReference type="InterPro" id="IPR021958">
    <property type="entry name" value="DUF3575"/>
</dbReference>
<dbReference type="AlphaFoldDB" id="A0A212UBF3"/>
<sequence>MACFVYFKRLIRFLSLHMLTFFLMRRLLFFLVLLAVSFRVSAQSVTPRLMPTERLLLKLAPLTLFDPNTSALLLGVEFRPVPRVGLELDYGFRFTPLRVFNWNIKKENMRYQKFKAEGRFYFPRTEQKQWYIAAEGFYVPEEYDLRNSNFYRNGEFRAYEQAHIEKTIEGGALKAGMMRRLGQRFWLDAALGLGFRRIETVYTTQNERAGDYLYDAPEQNFLSKTPDPGVKKTVHPALALRVAYSILK</sequence>
<evidence type="ECO:0000313" key="1">
    <source>
        <dbReference type="EMBL" id="SNC75374.1"/>
    </source>
</evidence>
<proteinExistence type="predicted"/>
<dbReference type="EMBL" id="FYEW01000002">
    <property type="protein sequence ID" value="SNC75374.1"/>
    <property type="molecule type" value="Genomic_DNA"/>
</dbReference>
<dbReference type="Proteomes" id="UP000198131">
    <property type="component" value="Unassembled WGS sequence"/>
</dbReference>
<dbReference type="Pfam" id="PF12099">
    <property type="entry name" value="DUF3575"/>
    <property type="match status" value="1"/>
</dbReference>
<evidence type="ECO:0000313" key="2">
    <source>
        <dbReference type="Proteomes" id="UP000198131"/>
    </source>
</evidence>
<keyword evidence="2" id="KW-1185">Reference proteome</keyword>
<organism evidence="1 2">
    <name type="scientific">Hymenobacter gelipurpurascens</name>
    <dbReference type="NCBI Taxonomy" id="89968"/>
    <lineage>
        <taxon>Bacteria</taxon>
        <taxon>Pseudomonadati</taxon>
        <taxon>Bacteroidota</taxon>
        <taxon>Cytophagia</taxon>
        <taxon>Cytophagales</taxon>
        <taxon>Hymenobacteraceae</taxon>
        <taxon>Hymenobacter</taxon>
    </lineage>
</organism>